<protein>
    <submittedName>
        <fullName evidence="1">PhoPQ-activated pathogenicity-related protein</fullName>
    </submittedName>
</protein>
<dbReference type="SUPFAM" id="SSF53474">
    <property type="entry name" value="alpha/beta-Hydrolases"/>
    <property type="match status" value="1"/>
</dbReference>
<dbReference type="STRING" id="1121883.SAMN02745226_00349"/>
<evidence type="ECO:0000313" key="2">
    <source>
        <dbReference type="Proteomes" id="UP000184207"/>
    </source>
</evidence>
<dbReference type="Pfam" id="PF10142">
    <property type="entry name" value="PhoPQ_related"/>
    <property type="match status" value="1"/>
</dbReference>
<keyword evidence="2" id="KW-1185">Reference proteome</keyword>
<dbReference type="RefSeq" id="WP_072757660.1">
    <property type="nucleotide sequence ID" value="NZ_FRDJ01000001.1"/>
</dbReference>
<dbReference type="EMBL" id="FRDJ01000001">
    <property type="protein sequence ID" value="SHN51441.1"/>
    <property type="molecule type" value="Genomic_DNA"/>
</dbReference>
<dbReference type="InterPro" id="IPR029058">
    <property type="entry name" value="AB_hydrolase_fold"/>
</dbReference>
<dbReference type="InterPro" id="IPR009199">
    <property type="entry name" value="PhoPQ-act_pathogen-rel_PqaA"/>
</dbReference>
<gene>
    <name evidence="1" type="ORF">SAMN02745226_00349</name>
</gene>
<dbReference type="Gene3D" id="3.40.50.1820">
    <property type="entry name" value="alpha/beta hydrolase"/>
    <property type="match status" value="1"/>
</dbReference>
<sequence>MTIRIKSFQHIILVLSVLISLHSVSLGSLLEKYLDNSGTPSYEILSLSNSPVGGKWILLNIQSQTWRGITWNHKVAVYIPRRLPHKEHGIIFVTGSAPRDPLSRANEYTLVAESIGAPFAILWDIPNQPLFGLREDALIAYTLAKYLETREEDWPLLFPMVKSVVATMDCLQQIFKDQGLNVEKFLITGASKRGWTTYLTGAIDKRVFAIAPIVYDNLNLQEQMKRQLEYYGTFSDQIKDYTKLGLTELMVKNDEKIFEVVKSIDPYYYDIKVPKLIILGSNDPYWVVDSSEVYFENLAAPKYVLVLPNEGHNISNTVEIFNTIRAFFAISVSGKYPVLHWKNEESSIVLETEEEIEYAKGWYATSNNLDFRKSYWQSVDLEIQNDGEKSVVKFNAPDAEGNVAMFIEVRLIKEGYTLSLTTTPRVLRK</sequence>
<dbReference type="AlphaFoldDB" id="A0A1M7RZ26"/>
<dbReference type="OrthoDB" id="8950502at2"/>
<dbReference type="PANTHER" id="PTHR31497">
    <property type="entry name" value="AUTOCRINE PROLIFERATION REPRESSOR PROTEIN A"/>
    <property type="match status" value="1"/>
</dbReference>
<organism evidence="1 2">
    <name type="scientific">Fervidobacterium gondwanense DSM 13020</name>
    <dbReference type="NCBI Taxonomy" id="1121883"/>
    <lineage>
        <taxon>Bacteria</taxon>
        <taxon>Thermotogati</taxon>
        <taxon>Thermotogota</taxon>
        <taxon>Thermotogae</taxon>
        <taxon>Thermotogales</taxon>
        <taxon>Fervidobacteriaceae</taxon>
        <taxon>Fervidobacterium</taxon>
    </lineage>
</organism>
<dbReference type="Proteomes" id="UP000184207">
    <property type="component" value="Unassembled WGS sequence"/>
</dbReference>
<proteinExistence type="predicted"/>
<accession>A0A1M7RZ26</accession>
<evidence type="ECO:0000313" key="1">
    <source>
        <dbReference type="EMBL" id="SHN51441.1"/>
    </source>
</evidence>
<reference evidence="2" key="1">
    <citation type="submission" date="2016-12" db="EMBL/GenBank/DDBJ databases">
        <authorList>
            <person name="Varghese N."/>
            <person name="Submissions S."/>
        </authorList>
    </citation>
    <scope>NUCLEOTIDE SEQUENCE [LARGE SCALE GENOMIC DNA]</scope>
    <source>
        <strain evidence="2">DSM 13020</strain>
    </source>
</reference>
<dbReference type="PANTHER" id="PTHR31497:SF0">
    <property type="entry name" value="AUTOCRINE PROLIFERATION REPRESSOR PROTEIN A"/>
    <property type="match status" value="1"/>
</dbReference>
<name>A0A1M7RZ26_FERGO</name>
<dbReference type="PIRSF" id="PIRSF014728">
    <property type="entry name" value="PqaA"/>
    <property type="match status" value="1"/>
</dbReference>